<evidence type="ECO:0000256" key="3">
    <source>
        <dbReference type="SAM" id="MobiDB-lite"/>
    </source>
</evidence>
<protein>
    <recommendedName>
        <fullName evidence="4">DDT domain-containing protein</fullName>
    </recommendedName>
</protein>
<evidence type="ECO:0000313" key="5">
    <source>
        <dbReference type="EMBL" id="CAK9188087.1"/>
    </source>
</evidence>
<dbReference type="Proteomes" id="UP001642360">
    <property type="component" value="Unassembled WGS sequence"/>
</dbReference>
<dbReference type="SMART" id="SM00571">
    <property type="entry name" value="DDT"/>
    <property type="match status" value="1"/>
</dbReference>
<sequence length="652" mass="73456">MVKKRKKQQLICVDNVDRIRLQQVWLSPDDILKKVFRKDGPPVGVEFDSLPSQAFKFYRKGSKKSHRSCQGKQRPFKRRKVCEPTSLDYQVCIEKSFPKKKHGIGKGLMNASVKKHSIGKGLIRGPVKKHGIGKGLMGVPAKKHGVGKGLMTIWQATNPEAGEFPTRVEFSDRALFQMGTAISTKPIVQEKKKRVQRRQPVARRLVNESQDKRKPFIKSRKKECQKIEKAKPLRREKCELALEGLRCEEELDQFALLVDDEELELRELQAGTNPLMCSAHFGTNGLHGCSLCKDLLATFPPDSVTMKPPLCMQPWISSPELVKKIFKVFHFLCTYAAKIGICSFTLDEFAQAFHDKDSLLLGKVHVALLKLLLSDVEMELNSEFSPHTRNNWRFLGVLQSVEHQEFVLKFWQKALNPLTWIEILYQVLIAAGFGSKHGTLPREPPNKEVNLMVKYGLSPHTLKCQLFSILLMQGNNGLKVSELAQSSAVLELNLAAKAHELELLISSTLSGDITLFEKISSSAYRIRINSVKKESEDFQSDSEDFGSVDDDSKDVSGCSNADDSEYDSGTSIKNKLEHRNSREGRNNMLTVYNEIDESNPGEAWLLGLVEGEYSDLSIDEKLEALVALLELLSAGSSIRMEVNRLIAVWYIS</sequence>
<dbReference type="EMBL" id="CAUOFW020010279">
    <property type="protein sequence ID" value="CAK9188087.1"/>
    <property type="molecule type" value="Genomic_DNA"/>
</dbReference>
<dbReference type="GO" id="GO:0005634">
    <property type="term" value="C:nucleus"/>
    <property type="evidence" value="ECO:0007669"/>
    <property type="project" value="UniProtKB-SubCell"/>
</dbReference>
<dbReference type="Pfam" id="PF15612">
    <property type="entry name" value="WHIM1"/>
    <property type="match status" value="1"/>
</dbReference>
<dbReference type="PANTHER" id="PTHR36968">
    <property type="entry name" value="HOMEOBOX-DDT DOMAIN PROTEIN RLT2"/>
    <property type="match status" value="1"/>
</dbReference>
<dbReference type="PANTHER" id="PTHR36968:SF8">
    <property type="entry name" value="HOMEOBOX-DDT DOMAIN PROTEIN RLT3 ISOFORM X1"/>
    <property type="match status" value="1"/>
</dbReference>
<dbReference type="InterPro" id="IPR028942">
    <property type="entry name" value="WHIM1_dom"/>
</dbReference>
<feature type="region of interest" description="Disordered" evidence="3">
    <location>
        <begin position="539"/>
        <end position="574"/>
    </location>
</feature>
<dbReference type="InterPro" id="IPR044977">
    <property type="entry name" value="RLT1-3"/>
</dbReference>
<comment type="subcellular location">
    <subcellularLocation>
        <location evidence="1">Nucleus</location>
    </subcellularLocation>
</comment>
<name>A0ABC8V3Z3_9AQUA</name>
<proteinExistence type="predicted"/>
<keyword evidence="2" id="KW-0539">Nucleus</keyword>
<feature type="domain" description="DDT" evidence="4">
    <location>
        <begin position="319"/>
        <end position="378"/>
    </location>
</feature>
<reference evidence="5 6" key="1">
    <citation type="submission" date="2024-02" db="EMBL/GenBank/DDBJ databases">
        <authorList>
            <person name="Vignale AGUSTIN F."/>
            <person name="Sosa J E."/>
            <person name="Modenutti C."/>
        </authorList>
    </citation>
    <scope>NUCLEOTIDE SEQUENCE [LARGE SCALE GENOMIC DNA]</scope>
</reference>
<dbReference type="InterPro" id="IPR018501">
    <property type="entry name" value="DDT_dom"/>
</dbReference>
<dbReference type="AlphaFoldDB" id="A0ABC8V3Z3"/>
<evidence type="ECO:0000256" key="1">
    <source>
        <dbReference type="ARBA" id="ARBA00004123"/>
    </source>
</evidence>
<evidence type="ECO:0000259" key="4">
    <source>
        <dbReference type="PROSITE" id="PS50827"/>
    </source>
</evidence>
<dbReference type="Pfam" id="PF02791">
    <property type="entry name" value="DDT"/>
    <property type="match status" value="1"/>
</dbReference>
<gene>
    <name evidence="5" type="ORF">ILEXP_LOCUS58717</name>
</gene>
<evidence type="ECO:0000256" key="2">
    <source>
        <dbReference type="ARBA" id="ARBA00023242"/>
    </source>
</evidence>
<comment type="caution">
    <text evidence="5">The sequence shown here is derived from an EMBL/GenBank/DDBJ whole genome shotgun (WGS) entry which is preliminary data.</text>
</comment>
<dbReference type="PROSITE" id="PS50827">
    <property type="entry name" value="DDT"/>
    <property type="match status" value="1"/>
</dbReference>
<organism evidence="5 6">
    <name type="scientific">Ilex paraguariensis</name>
    <name type="common">yerba mate</name>
    <dbReference type="NCBI Taxonomy" id="185542"/>
    <lineage>
        <taxon>Eukaryota</taxon>
        <taxon>Viridiplantae</taxon>
        <taxon>Streptophyta</taxon>
        <taxon>Embryophyta</taxon>
        <taxon>Tracheophyta</taxon>
        <taxon>Spermatophyta</taxon>
        <taxon>Magnoliopsida</taxon>
        <taxon>eudicotyledons</taxon>
        <taxon>Gunneridae</taxon>
        <taxon>Pentapetalae</taxon>
        <taxon>asterids</taxon>
        <taxon>campanulids</taxon>
        <taxon>Aquifoliales</taxon>
        <taxon>Aquifoliaceae</taxon>
        <taxon>Ilex</taxon>
    </lineage>
</organism>
<accession>A0ABC8V3Z3</accession>
<feature type="compositionally biased region" description="Acidic residues" evidence="3">
    <location>
        <begin position="539"/>
        <end position="552"/>
    </location>
</feature>
<evidence type="ECO:0000313" key="6">
    <source>
        <dbReference type="Proteomes" id="UP001642360"/>
    </source>
</evidence>
<keyword evidence="6" id="KW-1185">Reference proteome</keyword>